<name>A0A6J4RN05_9ACTN</name>
<keyword evidence="8" id="KW-0548">Nucleotidyltransferase</keyword>
<evidence type="ECO:0000256" key="4">
    <source>
        <dbReference type="ARBA" id="ARBA00023125"/>
    </source>
</evidence>
<dbReference type="CDD" id="cd09859">
    <property type="entry name" value="PIN_53EXO"/>
    <property type="match status" value="1"/>
</dbReference>
<evidence type="ECO:0000256" key="6">
    <source>
        <dbReference type="ARBA" id="ARBA00050026"/>
    </source>
</evidence>
<evidence type="ECO:0000256" key="1">
    <source>
        <dbReference type="ARBA" id="ARBA00022722"/>
    </source>
</evidence>
<reference evidence="8" key="1">
    <citation type="submission" date="2020-02" db="EMBL/GenBank/DDBJ databases">
        <authorList>
            <person name="Meier V. D."/>
        </authorList>
    </citation>
    <scope>NUCLEOTIDE SEQUENCE</scope>
    <source>
        <strain evidence="8">AVDCRST_MAG53</strain>
    </source>
</reference>
<dbReference type="InterPro" id="IPR008918">
    <property type="entry name" value="HhH2"/>
</dbReference>
<dbReference type="InterPro" id="IPR002421">
    <property type="entry name" value="5-3_exonuclease"/>
</dbReference>
<dbReference type="GO" id="GO:0033567">
    <property type="term" value="P:DNA replication, Okazaki fragment processing"/>
    <property type="evidence" value="ECO:0007669"/>
    <property type="project" value="InterPro"/>
</dbReference>
<evidence type="ECO:0000259" key="7">
    <source>
        <dbReference type="SMART" id="SM00475"/>
    </source>
</evidence>
<keyword evidence="1" id="KW-0540">Nuclease</keyword>
<dbReference type="InterPro" id="IPR038969">
    <property type="entry name" value="FEN"/>
</dbReference>
<comment type="function">
    <text evidence="5">5'-3' exonuclease acting preferentially on double-stranded DNA.</text>
</comment>
<keyword evidence="8" id="KW-0808">Transferase</keyword>
<evidence type="ECO:0000256" key="3">
    <source>
        <dbReference type="ARBA" id="ARBA00022839"/>
    </source>
</evidence>
<gene>
    <name evidence="8" type="ORF">AVDCRST_MAG53-429</name>
</gene>
<dbReference type="AlphaFoldDB" id="A0A6J4RN05"/>
<evidence type="ECO:0000313" key="8">
    <source>
        <dbReference type="EMBL" id="CAA9477598.1"/>
    </source>
</evidence>
<dbReference type="InterPro" id="IPR020046">
    <property type="entry name" value="5-3_exonucl_a-hlix_arch_N"/>
</dbReference>
<dbReference type="PANTHER" id="PTHR42646:SF2">
    <property type="entry name" value="5'-3' EXONUCLEASE FAMILY PROTEIN"/>
    <property type="match status" value="1"/>
</dbReference>
<feature type="domain" description="5'-3' exonuclease" evidence="7">
    <location>
        <begin position="3"/>
        <end position="274"/>
    </location>
</feature>
<dbReference type="InterPro" id="IPR020045">
    <property type="entry name" value="DNA_polI_H3TH"/>
</dbReference>
<protein>
    <recommendedName>
        <fullName evidence="6">5'-3' exonuclease</fullName>
    </recommendedName>
</protein>
<evidence type="ECO:0000256" key="5">
    <source>
        <dbReference type="ARBA" id="ARBA00049957"/>
    </source>
</evidence>
<dbReference type="PANTHER" id="PTHR42646">
    <property type="entry name" value="FLAP ENDONUCLEASE XNI"/>
    <property type="match status" value="1"/>
</dbReference>
<keyword evidence="3" id="KW-0269">Exonuclease</keyword>
<dbReference type="Gene3D" id="1.10.150.20">
    <property type="entry name" value="5' to 3' exonuclease, C-terminal subdomain"/>
    <property type="match status" value="1"/>
</dbReference>
<dbReference type="SUPFAM" id="SSF47807">
    <property type="entry name" value="5' to 3' exonuclease, C-terminal subdomain"/>
    <property type="match status" value="1"/>
</dbReference>
<accession>A0A6J4RN05</accession>
<dbReference type="SMART" id="SM00475">
    <property type="entry name" value="53EXOc"/>
    <property type="match status" value="1"/>
</dbReference>
<dbReference type="SMART" id="SM00279">
    <property type="entry name" value="HhH2"/>
    <property type="match status" value="1"/>
</dbReference>
<keyword evidence="4" id="KW-0238">DNA-binding</keyword>
<dbReference type="InterPro" id="IPR036279">
    <property type="entry name" value="5-3_exonuclease_C_sf"/>
</dbReference>
<dbReference type="InterPro" id="IPR029060">
    <property type="entry name" value="PIN-like_dom_sf"/>
</dbReference>
<proteinExistence type="predicted"/>
<dbReference type="GO" id="GO:0008409">
    <property type="term" value="F:5'-3' exonuclease activity"/>
    <property type="evidence" value="ECO:0007669"/>
    <property type="project" value="InterPro"/>
</dbReference>
<sequence>MPAPLLAVDAPSLLYRAFFALPDSIKDPEGQPVNALLGTANLLLQAVEEHRPRAVVLCFGAEAATYRTDAFAGYHADRPPMPDALGHQWKQARAFFGAFGWSSLDAGELEADDLLGSLAALERDAGGRALLFTGDRDMFQCVDGQVAVLWPAGKGSPEVVDAAGVRERYGIEPAQVPDFIALRGDPSDGIPGAKGIGEKGAAQLLRDHGGLEALISLAGEASAVTRRLLRPKVAETLRLQAGELRAYKDMATLRTVATPRPPDAPGDFAGAAAAARAKGMNRLGERLERAAAAA</sequence>
<organism evidence="8">
    <name type="scientific">uncultured Solirubrobacteraceae bacterium</name>
    <dbReference type="NCBI Taxonomy" id="1162706"/>
    <lineage>
        <taxon>Bacteria</taxon>
        <taxon>Bacillati</taxon>
        <taxon>Actinomycetota</taxon>
        <taxon>Thermoleophilia</taxon>
        <taxon>Solirubrobacterales</taxon>
        <taxon>Solirubrobacteraceae</taxon>
        <taxon>environmental samples</taxon>
    </lineage>
</organism>
<dbReference type="CDD" id="cd09898">
    <property type="entry name" value="H3TH_53EXO"/>
    <property type="match status" value="1"/>
</dbReference>
<dbReference type="SUPFAM" id="SSF88723">
    <property type="entry name" value="PIN domain-like"/>
    <property type="match status" value="1"/>
</dbReference>
<dbReference type="Pfam" id="PF01367">
    <property type="entry name" value="5_3_exonuc"/>
    <property type="match status" value="1"/>
</dbReference>
<dbReference type="Pfam" id="PF02739">
    <property type="entry name" value="5_3_exonuc_N"/>
    <property type="match status" value="1"/>
</dbReference>
<dbReference type="GO" id="GO:0017108">
    <property type="term" value="F:5'-flap endonuclease activity"/>
    <property type="evidence" value="ECO:0007669"/>
    <property type="project" value="InterPro"/>
</dbReference>
<dbReference type="EMBL" id="CADCVR010000017">
    <property type="protein sequence ID" value="CAA9477598.1"/>
    <property type="molecule type" value="Genomic_DNA"/>
</dbReference>
<dbReference type="GO" id="GO:0003677">
    <property type="term" value="F:DNA binding"/>
    <property type="evidence" value="ECO:0007669"/>
    <property type="project" value="UniProtKB-KW"/>
</dbReference>
<keyword evidence="2" id="KW-0378">Hydrolase</keyword>
<dbReference type="GO" id="GO:0016779">
    <property type="term" value="F:nucleotidyltransferase activity"/>
    <property type="evidence" value="ECO:0007669"/>
    <property type="project" value="UniProtKB-KW"/>
</dbReference>
<evidence type="ECO:0000256" key="2">
    <source>
        <dbReference type="ARBA" id="ARBA00022801"/>
    </source>
</evidence>
<dbReference type="Gene3D" id="3.40.50.1010">
    <property type="entry name" value="5'-nuclease"/>
    <property type="match status" value="1"/>
</dbReference>